<keyword evidence="1" id="KW-0695">RNA-directed DNA polymerase</keyword>
<dbReference type="PROSITE" id="PS00141">
    <property type="entry name" value="ASP_PROTEASE"/>
    <property type="match status" value="1"/>
</dbReference>
<dbReference type="PANTHER" id="PTHR15503">
    <property type="entry name" value="LDOC1 RELATED"/>
    <property type="match status" value="1"/>
</dbReference>
<dbReference type="GO" id="GO:0004190">
    <property type="term" value="F:aspartic-type endopeptidase activity"/>
    <property type="evidence" value="ECO:0007669"/>
    <property type="project" value="InterPro"/>
</dbReference>
<dbReference type="InterPro" id="IPR001969">
    <property type="entry name" value="Aspartic_peptidase_AS"/>
</dbReference>
<dbReference type="Pfam" id="PF08284">
    <property type="entry name" value="RVP_2"/>
    <property type="match status" value="1"/>
</dbReference>
<reference evidence="1 2" key="1">
    <citation type="journal article" date="2018" name="Front. Plant Sci.">
        <title>Red Clover (Trifolium pratense) and Zigzag Clover (T. medium) - A Picture of Genomic Similarities and Differences.</title>
        <authorList>
            <person name="Dluhosova J."/>
            <person name="Istvanek J."/>
            <person name="Nedelnik J."/>
            <person name="Repkova J."/>
        </authorList>
    </citation>
    <scope>NUCLEOTIDE SEQUENCE [LARGE SCALE GENOMIC DNA]</scope>
    <source>
        <strain evidence="2">cv. 10/8</strain>
        <tissue evidence="1">Leaf</tissue>
    </source>
</reference>
<dbReference type="Gene3D" id="2.40.70.10">
    <property type="entry name" value="Acid Proteases"/>
    <property type="match status" value="1"/>
</dbReference>
<evidence type="ECO:0000313" key="1">
    <source>
        <dbReference type="EMBL" id="MCH91524.1"/>
    </source>
</evidence>
<dbReference type="CDD" id="cd00303">
    <property type="entry name" value="retropepsin_like"/>
    <property type="match status" value="1"/>
</dbReference>
<dbReference type="EMBL" id="LXQA010020600">
    <property type="protein sequence ID" value="MCH91524.1"/>
    <property type="molecule type" value="Genomic_DNA"/>
</dbReference>
<dbReference type="GO" id="GO:0003964">
    <property type="term" value="F:RNA-directed DNA polymerase activity"/>
    <property type="evidence" value="ECO:0007669"/>
    <property type="project" value="UniProtKB-KW"/>
</dbReference>
<evidence type="ECO:0000313" key="2">
    <source>
        <dbReference type="Proteomes" id="UP000265520"/>
    </source>
</evidence>
<gene>
    <name evidence="1" type="ORF">A2U01_0012451</name>
</gene>
<dbReference type="InterPro" id="IPR032567">
    <property type="entry name" value="RTL1-rel"/>
</dbReference>
<protein>
    <submittedName>
        <fullName evidence="1">RNA-directed DNA polymerase (Reverse transcriptase)</fullName>
    </submittedName>
</protein>
<keyword evidence="1" id="KW-0808">Transferase</keyword>
<dbReference type="Gene3D" id="3.10.10.10">
    <property type="entry name" value="HIV Type 1 Reverse Transcriptase, subunit A, domain 1"/>
    <property type="match status" value="1"/>
</dbReference>
<proteinExistence type="predicted"/>
<dbReference type="SUPFAM" id="SSF56672">
    <property type="entry name" value="DNA/RNA polymerases"/>
    <property type="match status" value="1"/>
</dbReference>
<dbReference type="PANTHER" id="PTHR15503:SF22">
    <property type="entry name" value="TRANSPOSON TY3-I GAG POLYPROTEIN"/>
    <property type="match status" value="1"/>
</dbReference>
<organism evidence="1 2">
    <name type="scientific">Trifolium medium</name>
    <dbReference type="NCBI Taxonomy" id="97028"/>
    <lineage>
        <taxon>Eukaryota</taxon>
        <taxon>Viridiplantae</taxon>
        <taxon>Streptophyta</taxon>
        <taxon>Embryophyta</taxon>
        <taxon>Tracheophyta</taxon>
        <taxon>Spermatophyta</taxon>
        <taxon>Magnoliopsida</taxon>
        <taxon>eudicotyledons</taxon>
        <taxon>Gunneridae</taxon>
        <taxon>Pentapetalae</taxon>
        <taxon>rosids</taxon>
        <taxon>fabids</taxon>
        <taxon>Fabales</taxon>
        <taxon>Fabaceae</taxon>
        <taxon>Papilionoideae</taxon>
        <taxon>50 kb inversion clade</taxon>
        <taxon>NPAAA clade</taxon>
        <taxon>Hologalegina</taxon>
        <taxon>IRL clade</taxon>
        <taxon>Trifolieae</taxon>
        <taxon>Trifolium</taxon>
    </lineage>
</organism>
<accession>A0A392MZ45</accession>
<sequence length="317" mass="36034">MLAVVVDGVEEDEVGEMSLLNLNHIAHKNHQTVKFQGLIHGVPVLVLIDSGATHNFISQKLVYKMEWPVEETPEMTIKLGDGFQTTTKGVCRNLNICIGEFQLNSNLHLFELGGIDVVLGMEWLKNLGGIDVVLGMEWLKTLGDTIMNWRKQTMSFWKNQKWVTLQGLAEGGKSMVALQSILRKEKHEVQGGMWEIGKLEKKRENQPLSLLQQQELEGLLQRFSQVFKEPSGLPPKRGREHAINLVEGQSAVNVRPYRYPHHHKNEIEKQVREMLTTGVIRHSTSAFSSPVILVKKKDNSWRMCIDYRALNKVTVPD</sequence>
<keyword evidence="2" id="KW-1185">Reference proteome</keyword>
<name>A0A392MZ45_9FABA</name>
<dbReference type="Proteomes" id="UP000265520">
    <property type="component" value="Unassembled WGS sequence"/>
</dbReference>
<dbReference type="InterPro" id="IPR043502">
    <property type="entry name" value="DNA/RNA_pol_sf"/>
</dbReference>
<dbReference type="SUPFAM" id="SSF50630">
    <property type="entry name" value="Acid proteases"/>
    <property type="match status" value="1"/>
</dbReference>
<dbReference type="AlphaFoldDB" id="A0A392MZ45"/>
<keyword evidence="1" id="KW-0548">Nucleotidyltransferase</keyword>
<comment type="caution">
    <text evidence="1">The sequence shown here is derived from an EMBL/GenBank/DDBJ whole genome shotgun (WGS) entry which is preliminary data.</text>
</comment>
<dbReference type="InterPro" id="IPR021109">
    <property type="entry name" value="Peptidase_aspartic_dom_sf"/>
</dbReference>
<dbReference type="GO" id="GO:0006508">
    <property type="term" value="P:proteolysis"/>
    <property type="evidence" value="ECO:0007669"/>
    <property type="project" value="InterPro"/>
</dbReference>